<feature type="region of interest" description="Disordered" evidence="1">
    <location>
        <begin position="45"/>
        <end position="87"/>
    </location>
</feature>
<protein>
    <submittedName>
        <fullName evidence="2">Uncharacterized protein</fullName>
    </submittedName>
</protein>
<gene>
    <name evidence="2" type="ORF">ZT1E4_G11732</name>
</gene>
<reference evidence="3" key="1">
    <citation type="submission" date="2017-05" db="EMBL/GenBank/DDBJ databases">
        <authorList>
            <person name="Song R."/>
            <person name="Chenine A.L."/>
            <person name="Ruprecht R.M."/>
        </authorList>
    </citation>
    <scope>NUCLEOTIDE SEQUENCE [LARGE SCALE GENOMIC DNA]</scope>
</reference>
<evidence type="ECO:0000313" key="2">
    <source>
        <dbReference type="EMBL" id="SMR62418.1"/>
    </source>
</evidence>
<proteinExistence type="predicted"/>
<evidence type="ECO:0000313" key="3">
    <source>
        <dbReference type="Proteomes" id="UP000245764"/>
    </source>
</evidence>
<sequence length="164" mass="17923">MSDDEGSISDEDDMYISEDYFGMRIDGGRPATGLAKEAKTLLGKNSTSVPAKEQKRKVVPKSITGLDNTSPTTTNLSGENTNLSGRYRNTDDTLIEVQRSELPAEIVQQTIYESRCIGEVGLKPACQRCTKPVDGPYDEAPRLVITAPLREPREEQAQPSEASS</sequence>
<feature type="compositionally biased region" description="Polar residues" evidence="1">
    <location>
        <begin position="65"/>
        <end position="84"/>
    </location>
</feature>
<dbReference type="EMBL" id="LT854268">
    <property type="protein sequence ID" value="SMR62418.1"/>
    <property type="molecule type" value="Genomic_DNA"/>
</dbReference>
<feature type="region of interest" description="Disordered" evidence="1">
    <location>
        <begin position="130"/>
        <end position="164"/>
    </location>
</feature>
<dbReference type="AlphaFoldDB" id="A0A2H1H9F5"/>
<name>A0A2H1H9F5_ZYMTR</name>
<accession>A0A2H1H9F5</accession>
<evidence type="ECO:0000256" key="1">
    <source>
        <dbReference type="SAM" id="MobiDB-lite"/>
    </source>
</evidence>
<organism evidence="2 3">
    <name type="scientific">Zymoseptoria tritici ST99CH_1E4</name>
    <dbReference type="NCBI Taxonomy" id="1276532"/>
    <lineage>
        <taxon>Eukaryota</taxon>
        <taxon>Fungi</taxon>
        <taxon>Dikarya</taxon>
        <taxon>Ascomycota</taxon>
        <taxon>Pezizomycotina</taxon>
        <taxon>Dothideomycetes</taxon>
        <taxon>Dothideomycetidae</taxon>
        <taxon>Mycosphaerellales</taxon>
        <taxon>Mycosphaerellaceae</taxon>
        <taxon>Zymoseptoria</taxon>
    </lineage>
</organism>
<dbReference type="Proteomes" id="UP000245764">
    <property type="component" value="Chromosome 16"/>
</dbReference>